<dbReference type="PROSITE" id="PS51677">
    <property type="entry name" value="NODB"/>
    <property type="match status" value="1"/>
</dbReference>
<dbReference type="InterPro" id="IPR022560">
    <property type="entry name" value="DUF3473"/>
</dbReference>
<dbReference type="GeneID" id="13354941"/>
<dbReference type="GeneID" id="27138331"/>
<protein>
    <submittedName>
        <fullName evidence="2">Polysaccharide deacetylase</fullName>
    </submittedName>
</protein>
<dbReference type="InterPro" id="IPR002509">
    <property type="entry name" value="NODB_dom"/>
</dbReference>
<feature type="domain" description="NodB homology" evidence="1">
    <location>
        <begin position="31"/>
        <end position="294"/>
    </location>
</feature>
<evidence type="ECO:0000313" key="2">
    <source>
        <dbReference type="EMBL" id="CVK33983.1"/>
    </source>
</evidence>
<dbReference type="RefSeq" id="WP_014868003.1">
    <property type="nucleotide sequence ID" value="NZ_LT158599.1"/>
</dbReference>
<dbReference type="InterPro" id="IPR011330">
    <property type="entry name" value="Glyco_hydro/deAcase_b/a-brl"/>
</dbReference>
<dbReference type="GO" id="GO:0016810">
    <property type="term" value="F:hydrolase activity, acting on carbon-nitrogen (but not peptide) bonds"/>
    <property type="evidence" value="ECO:0007669"/>
    <property type="project" value="InterPro"/>
</dbReference>
<dbReference type="CDD" id="cd10941">
    <property type="entry name" value="CE4_PuuE_HpPgdA_like_2"/>
    <property type="match status" value="1"/>
</dbReference>
<dbReference type="Gene3D" id="3.20.20.370">
    <property type="entry name" value="Glycoside hydrolase/deacetylase"/>
    <property type="match status" value="1"/>
</dbReference>
<dbReference type="OrthoDB" id="10436at2157"/>
<dbReference type="KEGG" id="mema:MMAB1_2770"/>
<dbReference type="GO" id="GO:0005975">
    <property type="term" value="P:carbohydrate metabolic process"/>
    <property type="evidence" value="ECO:0007669"/>
    <property type="project" value="InterPro"/>
</dbReference>
<dbReference type="Pfam" id="PF01522">
    <property type="entry name" value="Polysacc_deac_1"/>
    <property type="match status" value="1"/>
</dbReference>
<dbReference type="PANTHER" id="PTHR47561:SF1">
    <property type="entry name" value="POLYSACCHARIDE DEACETYLASE FAMILY PROTEIN (AFU_ORTHOLOGUE AFUA_6G05030)"/>
    <property type="match status" value="1"/>
</dbReference>
<evidence type="ECO:0000259" key="1">
    <source>
        <dbReference type="PROSITE" id="PS51677"/>
    </source>
</evidence>
<sequence length="301" mass="34521">MASQTTASLTVDVEDWYHIPSVCGSTFSRFRDVDEFFEKWDGRYDYLTNSTERVLKILDQYKIPATFFVVADVIEHYPGLVESIVEHGHEIACHGLHHSCAIDSRTKKPLISSDDFRRVTAKAKGDLEKISGEKVIGYRAPNALVAGWMIDALEDLGFKYDSSVSVNSLYNKSDSELKGVSSAPYHPMYHGLEPVEYRDFVEFPWPYYDLGFKIPTGGGPMLRFLGAHIILQGIQQSLRRGHTVFYFHCIDIADEVFPNIGNKRPFYWMIKGRMVENRILRVIERLRSQDVTVKPLREMLE</sequence>
<reference evidence="2 3" key="1">
    <citation type="submission" date="2016-01" db="EMBL/GenBank/DDBJ databases">
        <authorList>
            <person name="Manzoor S."/>
        </authorList>
    </citation>
    <scope>NUCLEOTIDE SEQUENCE [LARGE SCALE GENOMIC DNA]</scope>
    <source>
        <strain evidence="2">Methanoculleus sp MAB1</strain>
    </source>
</reference>
<dbReference type="Pfam" id="PF11959">
    <property type="entry name" value="DUF3473"/>
    <property type="match status" value="1"/>
</dbReference>
<proteinExistence type="predicted"/>
<dbReference type="AlphaFoldDB" id="A0A0X3BPK5"/>
<name>A0A0X3BPK5_9EURY</name>
<dbReference type="InterPro" id="IPR045235">
    <property type="entry name" value="PuuE_HpPgdA-like"/>
</dbReference>
<organism evidence="2 3">
    <name type="scientific">Methanoculleus bourgensis</name>
    <dbReference type="NCBI Taxonomy" id="83986"/>
    <lineage>
        <taxon>Archaea</taxon>
        <taxon>Methanobacteriati</taxon>
        <taxon>Methanobacteriota</taxon>
        <taxon>Stenosarchaea group</taxon>
        <taxon>Methanomicrobia</taxon>
        <taxon>Methanomicrobiales</taxon>
        <taxon>Methanomicrobiaceae</taxon>
        <taxon>Methanoculleus</taxon>
    </lineage>
</organism>
<accession>A0A0X3BPK5</accession>
<gene>
    <name evidence="2" type="ORF">MMAB1_2770</name>
</gene>
<dbReference type="OMA" id="FIEFPWA"/>
<dbReference type="PANTHER" id="PTHR47561">
    <property type="entry name" value="POLYSACCHARIDE DEACETYLASE FAMILY PROTEIN (AFU_ORTHOLOGUE AFUA_6G05030)"/>
    <property type="match status" value="1"/>
</dbReference>
<dbReference type="Proteomes" id="UP000069850">
    <property type="component" value="Chromosome 1"/>
</dbReference>
<evidence type="ECO:0000313" key="3">
    <source>
        <dbReference type="Proteomes" id="UP000069850"/>
    </source>
</evidence>
<dbReference type="SUPFAM" id="SSF88713">
    <property type="entry name" value="Glycoside hydrolase/deacetylase"/>
    <property type="match status" value="1"/>
</dbReference>
<dbReference type="EMBL" id="LT158599">
    <property type="protein sequence ID" value="CVK33983.1"/>
    <property type="molecule type" value="Genomic_DNA"/>
</dbReference>